<dbReference type="InterPro" id="IPR043128">
    <property type="entry name" value="Rev_trsase/Diguanyl_cyclase"/>
</dbReference>
<evidence type="ECO:0000256" key="6">
    <source>
        <dbReference type="SAM" id="Phobius"/>
    </source>
</evidence>
<evidence type="ECO:0000313" key="11">
    <source>
        <dbReference type="Proteomes" id="UP000305760"/>
    </source>
</evidence>
<evidence type="ECO:0000259" key="8">
    <source>
        <dbReference type="PROSITE" id="PS50885"/>
    </source>
</evidence>
<protein>
    <submittedName>
        <fullName evidence="10">EAL domain-containing protein</fullName>
    </submittedName>
</protein>
<evidence type="ECO:0000256" key="3">
    <source>
        <dbReference type="ARBA" id="ARBA00022692"/>
    </source>
</evidence>
<comment type="caution">
    <text evidence="10">The sequence shown here is derived from an EMBL/GenBank/DDBJ whole genome shotgun (WGS) entry which is preliminary data.</text>
</comment>
<feature type="domain" description="GGDEF" evidence="9">
    <location>
        <begin position="259"/>
        <end position="396"/>
    </location>
</feature>
<dbReference type="Pfam" id="PF00672">
    <property type="entry name" value="HAMP"/>
    <property type="match status" value="1"/>
</dbReference>
<sequence length="659" mass="71970">MRELAREGLLSRGQTLSSQLADAATNPLYYLDLAKLGELARATLRQPDVVYVVIHDANGQVVHDGSGDIPAFGQPMSDPMAYEALNAQGVHGQWSDKLLDVASPIRIGEERIGGVRVGLSRDNANRREIEMLGPLGDRLQAASNEHLAWLMALLVALIGIAVAAMVLLQRRIVQPIAGLAVAAARIEQGRYADVKLHSDRQDEIGELVRAFSRMSESVARHDRDIRRMAYTDSLTGLSNRLAFREALDERLMTLQASSGELALLFVDLDDFKRVNDTLGHEAGDEVLGQLSMRIRMAVERLGGLGTEIARFGGDEFIVLFMAEDIRTSSGRLAESLIEEIQRPLVLRGRQVFLGASVGITLFPFDAASAGQLLKNADIAMYQAKVAGKGCYRFYSKAMDQAVERRVQLEEELRGAWDRGELSLHYQPIYRLADGRLMGAEALCRWNHPRLGVVPPSVFIEVAEQSGLIESLGRHVLVQACKDAASWTPPGGERPFVSVNISPRQLRTGDLPDVVASALAATGVLPQQLHLELTETAVLGDEVQASALLSRLRATGVKVWLDDFGTGFSGLSHLRRVPVDGVKIDRSFVADVLRDPDDLALTSAIIAMAHSLGITVVAEGIEAEGQYAVLRERGCDQGQGFWLGRPMVAADIQRSFREIN</sequence>
<name>A0A5C4RXW9_9GAMM</name>
<dbReference type="InterPro" id="IPR000160">
    <property type="entry name" value="GGDEF_dom"/>
</dbReference>
<dbReference type="GO" id="GO:0007165">
    <property type="term" value="P:signal transduction"/>
    <property type="evidence" value="ECO:0007669"/>
    <property type="project" value="InterPro"/>
</dbReference>
<dbReference type="NCBIfam" id="TIGR00254">
    <property type="entry name" value="GGDEF"/>
    <property type="match status" value="1"/>
</dbReference>
<feature type="domain" description="EAL" evidence="7">
    <location>
        <begin position="405"/>
        <end position="659"/>
    </location>
</feature>
<evidence type="ECO:0000259" key="9">
    <source>
        <dbReference type="PROSITE" id="PS50887"/>
    </source>
</evidence>
<dbReference type="PROSITE" id="PS50885">
    <property type="entry name" value="HAMP"/>
    <property type="match status" value="1"/>
</dbReference>
<keyword evidence="3 6" id="KW-0812">Transmembrane</keyword>
<dbReference type="InterPro" id="IPR035919">
    <property type="entry name" value="EAL_sf"/>
</dbReference>
<dbReference type="SMART" id="SM00267">
    <property type="entry name" value="GGDEF"/>
    <property type="match status" value="1"/>
</dbReference>
<dbReference type="Gene3D" id="3.30.70.270">
    <property type="match status" value="1"/>
</dbReference>
<evidence type="ECO:0000256" key="1">
    <source>
        <dbReference type="ARBA" id="ARBA00004651"/>
    </source>
</evidence>
<dbReference type="Proteomes" id="UP000305760">
    <property type="component" value="Unassembled WGS sequence"/>
</dbReference>
<dbReference type="CDD" id="cd01949">
    <property type="entry name" value="GGDEF"/>
    <property type="match status" value="1"/>
</dbReference>
<dbReference type="AlphaFoldDB" id="A0A5C4RXW9"/>
<dbReference type="InterPro" id="IPR003660">
    <property type="entry name" value="HAMP_dom"/>
</dbReference>
<dbReference type="SMART" id="SM00052">
    <property type="entry name" value="EAL"/>
    <property type="match status" value="1"/>
</dbReference>
<dbReference type="EMBL" id="SMDR01000001">
    <property type="protein sequence ID" value="TNJ35855.1"/>
    <property type="molecule type" value="Genomic_DNA"/>
</dbReference>
<dbReference type="OrthoDB" id="5963948at2"/>
<dbReference type="Pfam" id="PF00990">
    <property type="entry name" value="GGDEF"/>
    <property type="match status" value="1"/>
</dbReference>
<organism evidence="10 11">
    <name type="scientific">Arenimonas terrae</name>
    <dbReference type="NCBI Taxonomy" id="2546226"/>
    <lineage>
        <taxon>Bacteria</taxon>
        <taxon>Pseudomonadati</taxon>
        <taxon>Pseudomonadota</taxon>
        <taxon>Gammaproteobacteria</taxon>
        <taxon>Lysobacterales</taxon>
        <taxon>Lysobacteraceae</taxon>
        <taxon>Arenimonas</taxon>
    </lineage>
</organism>
<evidence type="ECO:0000256" key="2">
    <source>
        <dbReference type="ARBA" id="ARBA00022475"/>
    </source>
</evidence>
<dbReference type="Pfam" id="PF17203">
    <property type="entry name" value="sCache_3_2"/>
    <property type="match status" value="1"/>
</dbReference>
<keyword evidence="11" id="KW-1185">Reference proteome</keyword>
<proteinExistence type="predicted"/>
<comment type="subcellular location">
    <subcellularLocation>
        <location evidence="1">Cell membrane</location>
        <topology evidence="1">Multi-pass membrane protein</topology>
    </subcellularLocation>
</comment>
<dbReference type="PROSITE" id="PS50887">
    <property type="entry name" value="GGDEF"/>
    <property type="match status" value="1"/>
</dbReference>
<dbReference type="PANTHER" id="PTHR44757:SF2">
    <property type="entry name" value="BIOFILM ARCHITECTURE MAINTENANCE PROTEIN MBAA"/>
    <property type="match status" value="1"/>
</dbReference>
<dbReference type="SMART" id="SM00304">
    <property type="entry name" value="HAMP"/>
    <property type="match status" value="1"/>
</dbReference>
<dbReference type="InterPro" id="IPR029787">
    <property type="entry name" value="Nucleotide_cyclase"/>
</dbReference>
<dbReference type="Gene3D" id="3.20.20.450">
    <property type="entry name" value="EAL domain"/>
    <property type="match status" value="1"/>
</dbReference>
<dbReference type="SUPFAM" id="SSF55073">
    <property type="entry name" value="Nucleotide cyclase"/>
    <property type="match status" value="1"/>
</dbReference>
<dbReference type="InterPro" id="IPR029151">
    <property type="entry name" value="Sensor-like_sf"/>
</dbReference>
<reference evidence="10 11" key="1">
    <citation type="submission" date="2019-03" db="EMBL/GenBank/DDBJ databases">
        <title>Arenimonas daejeonensis sp. nov., isolated from compost.</title>
        <authorList>
            <person name="Jeon C.O."/>
        </authorList>
    </citation>
    <scope>NUCLEOTIDE SEQUENCE [LARGE SCALE GENOMIC DNA]</scope>
    <source>
        <strain evidence="10 11">R29</strain>
    </source>
</reference>
<dbReference type="GO" id="GO:0005886">
    <property type="term" value="C:plasma membrane"/>
    <property type="evidence" value="ECO:0007669"/>
    <property type="project" value="UniProtKB-SubCell"/>
</dbReference>
<dbReference type="Pfam" id="PF00563">
    <property type="entry name" value="EAL"/>
    <property type="match status" value="1"/>
</dbReference>
<accession>A0A5C4RXW9</accession>
<feature type="domain" description="HAMP" evidence="8">
    <location>
        <begin position="170"/>
        <end position="223"/>
    </location>
</feature>
<evidence type="ECO:0000256" key="5">
    <source>
        <dbReference type="ARBA" id="ARBA00023136"/>
    </source>
</evidence>
<dbReference type="InterPro" id="IPR033463">
    <property type="entry name" value="sCache_3"/>
</dbReference>
<keyword evidence="4 6" id="KW-1133">Transmembrane helix</keyword>
<evidence type="ECO:0000256" key="4">
    <source>
        <dbReference type="ARBA" id="ARBA00022989"/>
    </source>
</evidence>
<keyword evidence="2" id="KW-1003">Cell membrane</keyword>
<feature type="transmembrane region" description="Helical" evidence="6">
    <location>
        <begin position="147"/>
        <end position="168"/>
    </location>
</feature>
<dbReference type="Gene3D" id="6.10.340.10">
    <property type="match status" value="1"/>
</dbReference>
<gene>
    <name evidence="10" type="ORF">E1B00_05905</name>
</gene>
<evidence type="ECO:0000259" key="7">
    <source>
        <dbReference type="PROSITE" id="PS50883"/>
    </source>
</evidence>
<evidence type="ECO:0000313" key="10">
    <source>
        <dbReference type="EMBL" id="TNJ35855.1"/>
    </source>
</evidence>
<dbReference type="CDD" id="cd06225">
    <property type="entry name" value="HAMP"/>
    <property type="match status" value="1"/>
</dbReference>
<dbReference type="InterPro" id="IPR052155">
    <property type="entry name" value="Biofilm_reg_signaling"/>
</dbReference>
<dbReference type="PANTHER" id="PTHR44757">
    <property type="entry name" value="DIGUANYLATE CYCLASE DGCP"/>
    <property type="match status" value="1"/>
</dbReference>
<dbReference type="SUPFAM" id="SSF103190">
    <property type="entry name" value="Sensory domain-like"/>
    <property type="match status" value="1"/>
</dbReference>
<dbReference type="CDD" id="cd01948">
    <property type="entry name" value="EAL"/>
    <property type="match status" value="1"/>
</dbReference>
<dbReference type="SUPFAM" id="SSF158472">
    <property type="entry name" value="HAMP domain-like"/>
    <property type="match status" value="1"/>
</dbReference>
<keyword evidence="5 6" id="KW-0472">Membrane</keyword>
<dbReference type="InterPro" id="IPR001633">
    <property type="entry name" value="EAL_dom"/>
</dbReference>
<dbReference type="SUPFAM" id="SSF141868">
    <property type="entry name" value="EAL domain-like"/>
    <property type="match status" value="1"/>
</dbReference>
<dbReference type="PROSITE" id="PS50883">
    <property type="entry name" value="EAL"/>
    <property type="match status" value="1"/>
</dbReference>